<proteinExistence type="predicted"/>
<dbReference type="OrthoDB" id="9784149at2"/>
<dbReference type="Gene3D" id="3.40.710.10">
    <property type="entry name" value="DD-peptidase/beta-lactamase superfamily"/>
    <property type="match status" value="1"/>
</dbReference>
<accession>A0A4R5BZ90</accession>
<evidence type="ECO:0000256" key="1">
    <source>
        <dbReference type="SAM" id="MobiDB-lite"/>
    </source>
</evidence>
<dbReference type="SUPFAM" id="SSF56601">
    <property type="entry name" value="beta-lactamase/transpeptidase-like"/>
    <property type="match status" value="1"/>
</dbReference>
<dbReference type="InterPro" id="IPR000871">
    <property type="entry name" value="Beta-lactam_class-A"/>
</dbReference>
<feature type="domain" description="Beta-lactamase class A catalytic" evidence="2">
    <location>
        <begin position="24"/>
        <end position="141"/>
    </location>
</feature>
<dbReference type="InterPro" id="IPR012338">
    <property type="entry name" value="Beta-lactam/transpept-like"/>
</dbReference>
<comment type="caution">
    <text evidence="3">The sequence shown here is derived from an EMBL/GenBank/DDBJ whole genome shotgun (WGS) entry which is preliminary data.</text>
</comment>
<feature type="compositionally biased region" description="Basic and acidic residues" evidence="1">
    <location>
        <begin position="128"/>
        <end position="149"/>
    </location>
</feature>
<dbReference type="PANTHER" id="PTHR35333">
    <property type="entry name" value="BETA-LACTAMASE"/>
    <property type="match status" value="1"/>
</dbReference>
<dbReference type="EMBL" id="SMKY01000002">
    <property type="protein sequence ID" value="TDD92561.1"/>
    <property type="molecule type" value="Genomic_DNA"/>
</dbReference>
<feature type="region of interest" description="Disordered" evidence="1">
    <location>
        <begin position="128"/>
        <end position="157"/>
    </location>
</feature>
<dbReference type="Proteomes" id="UP000295578">
    <property type="component" value="Unassembled WGS sequence"/>
</dbReference>
<gene>
    <name evidence="3" type="ORF">E1293_00865</name>
</gene>
<evidence type="ECO:0000313" key="4">
    <source>
        <dbReference type="Proteomes" id="UP000295578"/>
    </source>
</evidence>
<evidence type="ECO:0000313" key="3">
    <source>
        <dbReference type="EMBL" id="TDD92561.1"/>
    </source>
</evidence>
<dbReference type="InterPro" id="IPR045155">
    <property type="entry name" value="Beta-lactam_cat"/>
</dbReference>
<keyword evidence="4" id="KW-1185">Reference proteome</keyword>
<evidence type="ECO:0000259" key="2">
    <source>
        <dbReference type="Pfam" id="PF13354"/>
    </source>
</evidence>
<reference evidence="3 4" key="1">
    <citation type="submission" date="2019-03" db="EMBL/GenBank/DDBJ databases">
        <title>Draft genome sequences of novel Actinobacteria.</title>
        <authorList>
            <person name="Sahin N."/>
            <person name="Ay H."/>
            <person name="Saygin H."/>
        </authorList>
    </citation>
    <scope>NUCLEOTIDE SEQUENCE [LARGE SCALE GENOMIC DNA]</scope>
    <source>
        <strain evidence="3 4">DSM 45941</strain>
    </source>
</reference>
<dbReference type="Pfam" id="PF13354">
    <property type="entry name" value="Beta-lactamase2"/>
    <property type="match status" value="1"/>
</dbReference>
<protein>
    <recommendedName>
        <fullName evidence="2">Beta-lactamase class A catalytic domain-containing protein</fullName>
    </recommendedName>
</protein>
<dbReference type="AlphaFoldDB" id="A0A4R5BZ90"/>
<dbReference type="PRINTS" id="PR00118">
    <property type="entry name" value="BLACTAMASEA"/>
</dbReference>
<name>A0A4R5BZ90_9ACTN</name>
<dbReference type="GO" id="GO:0046677">
    <property type="term" value="P:response to antibiotic"/>
    <property type="evidence" value="ECO:0007669"/>
    <property type="project" value="InterPro"/>
</dbReference>
<dbReference type="PANTHER" id="PTHR35333:SF3">
    <property type="entry name" value="BETA-LACTAMASE-TYPE TRANSPEPTIDASE FOLD CONTAINING PROTEIN"/>
    <property type="match status" value="1"/>
</dbReference>
<dbReference type="GO" id="GO:0008800">
    <property type="term" value="F:beta-lactamase activity"/>
    <property type="evidence" value="ECO:0007669"/>
    <property type="project" value="InterPro"/>
</dbReference>
<dbReference type="GO" id="GO:0030655">
    <property type="term" value="P:beta-lactam antibiotic catabolic process"/>
    <property type="evidence" value="ECO:0007669"/>
    <property type="project" value="InterPro"/>
</dbReference>
<sequence>MPFETPGSSRRALPKAAALLPLTGTGATVAYRADERFALCSTFKTLAAAAVPHRNPLSHLDERVTYTRADVNSISPITKDHIATGMTIEQLCDAAIRFSDGAAGNLLMRDIGGPTRLTAYRRELGDTVTRMDDRPGDPRDTVMSDRPGDETPPEEAVIAEAARRIASTLG</sequence>
<organism evidence="3 4">
    <name type="scientific">Actinomadura darangshiensis</name>
    <dbReference type="NCBI Taxonomy" id="705336"/>
    <lineage>
        <taxon>Bacteria</taxon>
        <taxon>Bacillati</taxon>
        <taxon>Actinomycetota</taxon>
        <taxon>Actinomycetes</taxon>
        <taxon>Streptosporangiales</taxon>
        <taxon>Thermomonosporaceae</taxon>
        <taxon>Actinomadura</taxon>
    </lineage>
</organism>